<dbReference type="RefSeq" id="WP_290019521.1">
    <property type="nucleotide sequence ID" value="NZ_JAOPLL010000014.1"/>
</dbReference>
<feature type="transmembrane region" description="Helical" evidence="1">
    <location>
        <begin position="255"/>
        <end position="274"/>
    </location>
</feature>
<protein>
    <submittedName>
        <fullName evidence="2">HEXXH motif-containing putative peptide modification protein</fullName>
    </submittedName>
</protein>
<gene>
    <name evidence="2" type="ORF">OB935_18685</name>
</gene>
<keyword evidence="1" id="KW-0472">Membrane</keyword>
<accession>A0ABT7Q3D0</accession>
<evidence type="ECO:0000313" key="3">
    <source>
        <dbReference type="Proteomes" id="UP001168107"/>
    </source>
</evidence>
<dbReference type="InterPro" id="IPR026337">
    <property type="entry name" value="AKG_HExxH"/>
</dbReference>
<evidence type="ECO:0000256" key="1">
    <source>
        <dbReference type="SAM" id="Phobius"/>
    </source>
</evidence>
<keyword evidence="1" id="KW-0812">Transmembrane</keyword>
<sequence>MTIYTSVPSENASKNTIIKSNQNFKSIVTDYLICIEKNLKVDLQDFKKKVTSLDNSKKFHPSIYLYFREVQESVKYGIIKDLKINLAKLYDSIISKQSNIDMSITSILSEDWEDEYVAHLREYDQKDICGNTTVVLPIDEYELYYHKNNIIKAIEIIQKYVPELHQEIDSFVTHIKLFKGEVLRGDTSARVLGAMWIRVPEQEDDQVGYWIEHIVHETSHIRLEHLFLMDKIVLNSAEEKVFKAPIRNDLRPMKGIFHATFVLSRMIMAFYLISTKAKMHKRFRDRLQLCKLQYDIGKESLKHPMASFSEIGKGIIRTLDETAHYSKL</sequence>
<organism evidence="2 3">
    <name type="scientific">Aeromonas bestiarum</name>
    <dbReference type="NCBI Taxonomy" id="105751"/>
    <lineage>
        <taxon>Bacteria</taxon>
        <taxon>Pseudomonadati</taxon>
        <taxon>Pseudomonadota</taxon>
        <taxon>Gammaproteobacteria</taxon>
        <taxon>Aeromonadales</taxon>
        <taxon>Aeromonadaceae</taxon>
        <taxon>Aeromonas</taxon>
    </lineage>
</organism>
<dbReference type="Proteomes" id="UP001168107">
    <property type="component" value="Unassembled WGS sequence"/>
</dbReference>
<evidence type="ECO:0000313" key="2">
    <source>
        <dbReference type="EMBL" id="MDM5073844.1"/>
    </source>
</evidence>
<proteinExistence type="predicted"/>
<dbReference type="EMBL" id="JAOPLL010000014">
    <property type="protein sequence ID" value="MDM5073844.1"/>
    <property type="molecule type" value="Genomic_DNA"/>
</dbReference>
<name>A0ABT7Q3D0_9GAMM</name>
<comment type="caution">
    <text evidence="2">The sequence shown here is derived from an EMBL/GenBank/DDBJ whole genome shotgun (WGS) entry which is preliminary data.</text>
</comment>
<keyword evidence="1" id="KW-1133">Transmembrane helix</keyword>
<dbReference type="NCBIfam" id="TIGR04267">
    <property type="entry name" value="mod_HExxH"/>
    <property type="match status" value="1"/>
</dbReference>
<keyword evidence="3" id="KW-1185">Reference proteome</keyword>
<reference evidence="2" key="1">
    <citation type="submission" date="2024-05" db="EMBL/GenBank/DDBJ databases">
        <title>WGS of Aeromonas isolates.</title>
        <authorList>
            <person name="Lee H."/>
        </authorList>
    </citation>
    <scope>NUCLEOTIDE SEQUENCE</scope>
    <source>
        <strain evidence="2">SU58-3</strain>
    </source>
</reference>